<dbReference type="OrthoDB" id="9813056at2"/>
<keyword evidence="7" id="KW-1185">Reference proteome</keyword>
<dbReference type="PANTHER" id="PTHR30537:SF5">
    <property type="entry name" value="HTH-TYPE TRANSCRIPTIONAL ACTIVATOR TTDR-RELATED"/>
    <property type="match status" value="1"/>
</dbReference>
<comment type="similarity">
    <text evidence="1">Belongs to the LysR transcriptional regulatory family.</text>
</comment>
<dbReference type="PROSITE" id="PS50931">
    <property type="entry name" value="HTH_LYSR"/>
    <property type="match status" value="1"/>
</dbReference>
<proteinExistence type="inferred from homology"/>
<evidence type="ECO:0000259" key="5">
    <source>
        <dbReference type="PROSITE" id="PS50931"/>
    </source>
</evidence>
<dbReference type="RefSeq" id="WP_008191246.1">
    <property type="nucleotide sequence ID" value="NZ_CXWD01000014.1"/>
</dbReference>
<dbReference type="GO" id="GO:0006351">
    <property type="term" value="P:DNA-templated transcription"/>
    <property type="evidence" value="ECO:0007669"/>
    <property type="project" value="TreeGrafter"/>
</dbReference>
<dbReference type="InterPro" id="IPR000847">
    <property type="entry name" value="LysR_HTH_N"/>
</dbReference>
<feature type="domain" description="HTH lysR-type" evidence="5">
    <location>
        <begin position="8"/>
        <end position="63"/>
    </location>
</feature>
<sequence>MEASIEHLKSLMVFAQVADSGSFSAAGRHLGLTRAVVSYHVNKLEDAYGLSLFHRAPRSLKITEAGAQLLGHCRVIMDETVAAQRAIERYKQEPEGVLRISCPVSVGLNHVVPVLGDFHRLYPKIKLNVSFSDTVVDILEEGFDLAIRGAPLPDSDLKATRLATISTCLCAAPNYFQTRSRPKTIDDLRDHQWVLHMNKQKVEILLPGGASKVFEPEGSITTNNAVARTAFVEAGHGIGRIPRYDADPKIRAGLLEEVLPGTRLPEIAIYGVFPPGAAMSSNLRLLLDFTKQAFQTN</sequence>
<evidence type="ECO:0000256" key="4">
    <source>
        <dbReference type="ARBA" id="ARBA00023163"/>
    </source>
</evidence>
<dbReference type="EMBL" id="CXWD01000014">
    <property type="protein sequence ID" value="CTQ73173.1"/>
    <property type="molecule type" value="Genomic_DNA"/>
</dbReference>
<evidence type="ECO:0000256" key="2">
    <source>
        <dbReference type="ARBA" id="ARBA00023015"/>
    </source>
</evidence>
<dbReference type="InterPro" id="IPR036388">
    <property type="entry name" value="WH-like_DNA-bd_sf"/>
</dbReference>
<evidence type="ECO:0000256" key="1">
    <source>
        <dbReference type="ARBA" id="ARBA00009437"/>
    </source>
</evidence>
<dbReference type="Gene3D" id="3.40.190.290">
    <property type="match status" value="1"/>
</dbReference>
<dbReference type="Pfam" id="PF03466">
    <property type="entry name" value="LysR_substrate"/>
    <property type="match status" value="1"/>
</dbReference>
<keyword evidence="2" id="KW-0805">Transcription regulation</keyword>
<evidence type="ECO:0000256" key="3">
    <source>
        <dbReference type="ARBA" id="ARBA00023125"/>
    </source>
</evidence>
<evidence type="ECO:0000313" key="6">
    <source>
        <dbReference type="EMBL" id="CTQ73173.1"/>
    </source>
</evidence>
<dbReference type="PANTHER" id="PTHR30537">
    <property type="entry name" value="HTH-TYPE TRANSCRIPTIONAL REGULATOR"/>
    <property type="match status" value="1"/>
</dbReference>
<dbReference type="Gene3D" id="1.10.10.10">
    <property type="entry name" value="Winged helix-like DNA-binding domain superfamily/Winged helix DNA-binding domain"/>
    <property type="match status" value="1"/>
</dbReference>
<dbReference type="STRING" id="388408.LAX5112_03448"/>
<gene>
    <name evidence="6" type="primary">dmlR_10</name>
    <name evidence="6" type="ORF">LAX5112_03448</name>
</gene>
<evidence type="ECO:0000313" key="7">
    <source>
        <dbReference type="Proteomes" id="UP000053235"/>
    </source>
</evidence>
<dbReference type="GO" id="GO:0043565">
    <property type="term" value="F:sequence-specific DNA binding"/>
    <property type="evidence" value="ECO:0007669"/>
    <property type="project" value="TreeGrafter"/>
</dbReference>
<dbReference type="Pfam" id="PF00126">
    <property type="entry name" value="HTH_1"/>
    <property type="match status" value="1"/>
</dbReference>
<protein>
    <submittedName>
        <fullName evidence="6">D-malate degradation protein R</fullName>
    </submittedName>
</protein>
<reference evidence="7" key="1">
    <citation type="submission" date="2015-07" db="EMBL/GenBank/DDBJ databases">
        <authorList>
            <person name="Rodrigo-Torres Lidia"/>
            <person name="Arahal R.David."/>
        </authorList>
    </citation>
    <scope>NUCLEOTIDE SEQUENCE [LARGE SCALE GENOMIC DNA]</scope>
    <source>
        <strain evidence="7">CECT 5112</strain>
    </source>
</reference>
<dbReference type="InterPro" id="IPR005119">
    <property type="entry name" value="LysR_subst-bd"/>
</dbReference>
<dbReference type="AlphaFoldDB" id="A0A0M7AHD8"/>
<dbReference type="SUPFAM" id="SSF53850">
    <property type="entry name" value="Periplasmic binding protein-like II"/>
    <property type="match status" value="1"/>
</dbReference>
<name>A0A0M7AHD8_9HYPH</name>
<dbReference type="Proteomes" id="UP000053235">
    <property type="component" value="Unassembled WGS sequence"/>
</dbReference>
<dbReference type="CDD" id="cd08422">
    <property type="entry name" value="PBP2_CrgA_like"/>
    <property type="match status" value="1"/>
</dbReference>
<keyword evidence="3" id="KW-0238">DNA-binding</keyword>
<dbReference type="InterPro" id="IPR036390">
    <property type="entry name" value="WH_DNA-bd_sf"/>
</dbReference>
<dbReference type="InterPro" id="IPR058163">
    <property type="entry name" value="LysR-type_TF_proteobact-type"/>
</dbReference>
<organism evidence="6 7">
    <name type="scientific">Roseibium alexandrii</name>
    <dbReference type="NCBI Taxonomy" id="388408"/>
    <lineage>
        <taxon>Bacteria</taxon>
        <taxon>Pseudomonadati</taxon>
        <taxon>Pseudomonadota</taxon>
        <taxon>Alphaproteobacteria</taxon>
        <taxon>Hyphomicrobiales</taxon>
        <taxon>Stappiaceae</taxon>
        <taxon>Roseibium</taxon>
    </lineage>
</organism>
<dbReference type="SUPFAM" id="SSF46785">
    <property type="entry name" value="Winged helix' DNA-binding domain"/>
    <property type="match status" value="1"/>
</dbReference>
<keyword evidence="4" id="KW-0804">Transcription</keyword>
<dbReference type="FunFam" id="1.10.10.10:FF:000001">
    <property type="entry name" value="LysR family transcriptional regulator"/>
    <property type="match status" value="1"/>
</dbReference>
<dbReference type="GO" id="GO:0003700">
    <property type="term" value="F:DNA-binding transcription factor activity"/>
    <property type="evidence" value="ECO:0007669"/>
    <property type="project" value="InterPro"/>
</dbReference>
<accession>A0A0M7AHD8</accession>